<name>A0A533QAJ7_9BACT</name>
<dbReference type="AlphaFoldDB" id="A0A533QAJ7"/>
<dbReference type="Gene3D" id="3.40.50.150">
    <property type="entry name" value="Vaccinia Virus protein VP39"/>
    <property type="match status" value="1"/>
</dbReference>
<dbReference type="InterPro" id="IPR041698">
    <property type="entry name" value="Methyltransf_25"/>
</dbReference>
<organism evidence="2 3">
    <name type="scientific">Candidatus Jettenia ecosi</name>
    <dbReference type="NCBI Taxonomy" id="2494326"/>
    <lineage>
        <taxon>Bacteria</taxon>
        <taxon>Pseudomonadati</taxon>
        <taxon>Planctomycetota</taxon>
        <taxon>Candidatus Brocadiia</taxon>
        <taxon>Candidatus Brocadiales</taxon>
        <taxon>Candidatus Brocadiaceae</taxon>
        <taxon>Candidatus Jettenia</taxon>
    </lineage>
</organism>
<dbReference type="InterPro" id="IPR029063">
    <property type="entry name" value="SAM-dependent_MTases_sf"/>
</dbReference>
<sequence>MNQNSPDIRSLLNQFSLQKLLTKRLLRFIHDEGILQLLASMQRFVIDEVIETLQLELGYRLQDETRIRMVKVLIDLLYECEYLVYKDNAYQWNRGRNVKICLENEEYKVVETLLRGMVDFFEECIGYAGDFFRGAAPRFRFDNESTSAWERFLGNAEFSFIRSILLKLLMFEKRDTGNILDLCYGPGFGLVQIQERLPEVRLMALDFTDNFYRQAAGRLPDAHAVKWIKSELWNGFGTPLPFDDNTIDSVLFTCADPYIPSEWREYVYRDLFRILKQGGTLGIMTHSYPDREKKYVKDTWIRAGILCHDFSESVCEGWQGFYNAEDSLNLFKKIGYHIYAVMLNASVWRLDKP</sequence>
<comment type="caution">
    <text evidence="2">The sequence shown here is derived from an EMBL/GenBank/DDBJ whole genome shotgun (WGS) entry which is preliminary data.</text>
</comment>
<reference evidence="2 3" key="1">
    <citation type="submission" date="2019-04" db="EMBL/GenBank/DDBJ databases">
        <title>Genome of a novel bacterium Candidatus Jettenia ecosi reconstructed from metagenome of an anammox bioreactor.</title>
        <authorList>
            <person name="Mardanov A.V."/>
            <person name="Beletsky A.V."/>
            <person name="Ravin N.V."/>
            <person name="Botchkova E.A."/>
            <person name="Litti Y.V."/>
            <person name="Nozhevnikova A.N."/>
        </authorList>
    </citation>
    <scope>NUCLEOTIDE SEQUENCE [LARGE SCALE GENOMIC DNA]</scope>
    <source>
        <strain evidence="2">J2</strain>
    </source>
</reference>
<evidence type="ECO:0000259" key="1">
    <source>
        <dbReference type="Pfam" id="PF13649"/>
    </source>
</evidence>
<proteinExistence type="predicted"/>
<accession>A0A533QAJ7</accession>
<dbReference type="Proteomes" id="UP000319783">
    <property type="component" value="Unassembled WGS sequence"/>
</dbReference>
<protein>
    <recommendedName>
        <fullName evidence="1">Methyltransferase domain-containing protein</fullName>
    </recommendedName>
</protein>
<dbReference type="SUPFAM" id="SSF53335">
    <property type="entry name" value="S-adenosyl-L-methionine-dependent methyltransferases"/>
    <property type="match status" value="1"/>
</dbReference>
<dbReference type="Pfam" id="PF13649">
    <property type="entry name" value="Methyltransf_25"/>
    <property type="match status" value="1"/>
</dbReference>
<feature type="domain" description="Methyltransferase" evidence="1">
    <location>
        <begin position="179"/>
        <end position="279"/>
    </location>
</feature>
<evidence type="ECO:0000313" key="3">
    <source>
        <dbReference type="Proteomes" id="UP000319783"/>
    </source>
</evidence>
<gene>
    <name evidence="2" type="ORF">JETT_2020</name>
</gene>
<evidence type="ECO:0000313" key="2">
    <source>
        <dbReference type="EMBL" id="TLD41725.1"/>
    </source>
</evidence>
<dbReference type="EMBL" id="SULG01000038">
    <property type="protein sequence ID" value="TLD41725.1"/>
    <property type="molecule type" value="Genomic_DNA"/>
</dbReference>